<dbReference type="CDD" id="cd03699">
    <property type="entry name" value="EF4_II"/>
    <property type="match status" value="1"/>
</dbReference>
<keyword evidence="22" id="KW-1185">Reference proteome</keyword>
<dbReference type="PROSITE" id="PS51722">
    <property type="entry name" value="G_TR_2"/>
    <property type="match status" value="1"/>
</dbReference>
<dbReference type="GO" id="GO:0045727">
    <property type="term" value="P:positive regulation of translation"/>
    <property type="evidence" value="ECO:0007669"/>
    <property type="project" value="UniProtKB-UniRule"/>
</dbReference>
<dbReference type="GO" id="GO:0046872">
    <property type="term" value="F:metal ion binding"/>
    <property type="evidence" value="ECO:0007669"/>
    <property type="project" value="UniProtKB-KW"/>
</dbReference>
<comment type="catalytic activity">
    <reaction evidence="14">
        <text>GTP + H2O = GDP + phosphate + H(+)</text>
        <dbReference type="Rhea" id="RHEA:19669"/>
        <dbReference type="ChEBI" id="CHEBI:15377"/>
        <dbReference type="ChEBI" id="CHEBI:15378"/>
        <dbReference type="ChEBI" id="CHEBI:37565"/>
        <dbReference type="ChEBI" id="CHEBI:43474"/>
        <dbReference type="ChEBI" id="CHEBI:58189"/>
        <dbReference type="EC" id="3.6.5.n1"/>
    </reaction>
</comment>
<dbReference type="PROSITE" id="PS01125">
    <property type="entry name" value="ROK"/>
    <property type="match status" value="1"/>
</dbReference>
<evidence type="ECO:0000256" key="8">
    <source>
        <dbReference type="ARBA" id="ARBA00022801"/>
    </source>
</evidence>
<dbReference type="NCBIfam" id="NF006778">
    <property type="entry name" value="PRK09293.1-1"/>
    <property type="match status" value="1"/>
</dbReference>
<dbReference type="InterPro" id="IPR019758">
    <property type="entry name" value="Pept_S26A_signal_pept_1_CS"/>
</dbReference>
<dbReference type="Gene3D" id="2.10.109.10">
    <property type="entry name" value="Umud Fragment, subunit A"/>
    <property type="match status" value="3"/>
</dbReference>
<dbReference type="SUPFAM" id="SSF56655">
    <property type="entry name" value="Carbohydrate phosphatase"/>
    <property type="match status" value="1"/>
</dbReference>
<dbReference type="Pfam" id="PF00480">
    <property type="entry name" value="ROK"/>
    <property type="match status" value="1"/>
</dbReference>
<dbReference type="SUPFAM" id="SSF51306">
    <property type="entry name" value="LexA/Signal peptidase"/>
    <property type="match status" value="3"/>
</dbReference>
<sequence length="2185" mass="241609">MKQPLNPLSGRVTANGTPVSHDALTVAQHILDQQQMHPDASGNFSWLLCGITLATNMIAAQVRRAGLADVLGTTGTTNVQGEKVQKLDTYANTALFECLGNRDNVGVLASEENEEPSVVFSKADSGEYVVIFDPLDGSGNIDLNVSVGTIFSIFRRDMSNHEDPASDVLQPGDKQIAAGYVLYGSSTMLVYTTGDGVYGFTLDPLIGAYVLSHPNIKMPHRGNMYSVNEANADSFPEYVRRFLHWLKSGEDGTHYSSRYIGSLVADFHRTLLKGGIFMYPSTATNPDGKLRLLYEANPIAFLAEQAGGMASNGFQRIMEIEPHTLHQRIPLVVGSRYEVERLHTFAEKHAADAQAPFFAGVDLGGTNVKIGVVDDQGRTLSYLTEPTEAEQGAENGAKRMSDALGRAITAAGLTSSDVKQVGLGSPGTMDVPAGMLIRPHNLPGWFDFPIRDRLSHHCGLPVTFTNDANAAAYGEFWIGAGTSMHSMVMLTLGTGIGCGIIIGDLSIEGENSHGAECGHIIIAPAEDARMCGCGQPGHLEAYCSAPHVVDRTQQALASGRESSLSARITAGEELTPKMLAQEASNGDAVSREIVFETARYLGIGAVTLLHTIDPSGIVLGGGMTFGRNETQLGREFMEEFRREVHKRAFPVIAERVMIDYASLGSDAGYVGAAGIARIANTELPPFDRNLIRNFSIIAHIDHGKSTLADRLLESTGTLQKRELREQILDDLQLERDRGITIKARAVSLRYPYKGKVYELNLIDTPGHVDFHYEVSRSLVCCEGAILLVDAFQGVEAQTVANAYAAIEKDLEIVPVINKVDLTHARVDEVLVEMEQSLGIDPDGVLRCSAKTGIGIEPLLEAIVERIPPPVGDPDADAQAMVFDSHYDEFRGAITYVRMMSGTVRKGQKIRFLKAGTTHEIVDLGQFVPTRKSCDELKAGQVGYLICNIKSLSDVHIGDTVASADNPDVKALPGYQQPKRMVYCGLYPSDGEDFEGVRDALNKLSINDPSFEFEPETSDALGFGFRCGFLGLLHMEIVQQRLESEADLDLVQTAPNVTYQILTTDGQLLEIHNPQKVPPADKIEEFRQPIVRVNFILPAEYIGPVMQLCTDRRGTYIRTEYLSPTRTILTYDLPLAEVIYDLYDKLKSCTRGYGTMDYELQGYYPADLVKLDILVGGKRVDALSVICHREDADHRGRAVVKKLRGEIDRHMFEIALQAAIGNRVIARETISAMRKNVTAKCYGGDISRKRKLWAKQKEGKKRMKSIGSVDIPQKAFLAATCADCGYEFAVGTDAPLPTHAVCPNCGYPDNPLDVLPTISGDRLLVGKNSFSTHPPKRWDVIVFQHPQISHKAYIKRVAGLPGEAVQIHRGDLYIDGEIQRKTLDQQRAVSVNVFDNRYRPGGESDLPPRWQGDGPNTQWKADGDGFVHPDDSSPPNADEIQPPVDWLVYRHWRRVPGRPNRVEEVPITDNCGYNQHVSRVLNHASDLMLRCHAKNTGPGSLWWRISDGRDQLMVRFDPSSGRARLWHNERLVDEVQFPHPLAPSGALFELSQYDRQFLMAIDGELVFEPYEYEESTKPYQPTSRPVAIGALQLAVEITELQLLRDVYYTHPTFAAKPWAIGKPYKLGDDEYFVLGDNSPLSEDSRAWNDSPAVPADLLVGPFMSLETSEIENKAPSHHTPQKQTHHDGGGWRETVESIVIALILAFLFRTFEAEAFVIPTGSMATTLMGRHKDVECPECGIEFKVNASDEVDQYGRVIDPANHSAIRGGVCPNCNYKMSFEDTDGHITAPSYKGDRILVGKQAYATEDPQRWDVVVFRYPHGAATNYIKRLIGLPNETVQIAQGNIYVRGNDSDQFTIARKPPEKVAALLRGVHNNDYKSSRLQSLGWPPRWSPWSPTGAPPSNGWVSDEGHRKFSVESPTQDTVWLAYHHLLPPSEIWAAAEQNIPWDIGAPRPQLITDRTAYNSPIGEYEDSSDQNESKGLHWVGDLAIECTVDVQQVNQGGSLTFVLIKGGRQFRCVFNLNKSSVRLQIDAIADFRPTAEGIELTGGPRRIRFANVDDQLLLWIDETLVSFDAPTAYPSFDRTVPTAEDLTPLRIGARETKLTIEHLELKRDIYYIADRQSRLSDYIYLPFSMGSESEIAEFFSTPALWPKVFDEQMRTVEFTLEPDQFFVLGDNSARSQDGP</sequence>
<dbReference type="SUPFAM" id="SSF52540">
    <property type="entry name" value="P-loop containing nucleoside triphosphate hydrolases"/>
    <property type="match status" value="1"/>
</dbReference>
<dbReference type="Pfam" id="PF10502">
    <property type="entry name" value="Peptidase_S26"/>
    <property type="match status" value="2"/>
</dbReference>
<dbReference type="Pfam" id="PF03144">
    <property type="entry name" value="GTP_EFTU_D2"/>
    <property type="match status" value="1"/>
</dbReference>
<evidence type="ECO:0000256" key="5">
    <source>
        <dbReference type="ARBA" id="ARBA00022723"/>
    </source>
</evidence>
<dbReference type="GO" id="GO:0003746">
    <property type="term" value="F:translation elongation factor activity"/>
    <property type="evidence" value="ECO:0007669"/>
    <property type="project" value="UniProtKB-KW"/>
</dbReference>
<comment type="similarity">
    <text evidence="3">Belongs to the TRAFAC class translation factor GTPase superfamily. Classic translation factor GTPase family. LepA subfamily.</text>
</comment>
<dbReference type="HAMAP" id="MF_00071">
    <property type="entry name" value="LepA"/>
    <property type="match status" value="1"/>
</dbReference>
<dbReference type="EMBL" id="CAMXCT010000001">
    <property type="protein sequence ID" value="CAI3972004.1"/>
    <property type="molecule type" value="Genomic_DNA"/>
</dbReference>
<dbReference type="InterPro" id="IPR004161">
    <property type="entry name" value="EFTu-like_2"/>
</dbReference>
<dbReference type="EMBL" id="CAMXCT030000001">
    <property type="protein sequence ID" value="CAL4759316.1"/>
    <property type="molecule type" value="Genomic_DNA"/>
</dbReference>
<dbReference type="Proteomes" id="UP001152797">
    <property type="component" value="Unassembled WGS sequence"/>
</dbReference>
<keyword evidence="12 15" id="KW-0119">Carbohydrate metabolism</keyword>
<dbReference type="InterPro" id="IPR044015">
    <property type="entry name" value="FBPase_C_dom"/>
</dbReference>
<dbReference type="SUPFAM" id="SSF50447">
    <property type="entry name" value="Translation proteins"/>
    <property type="match status" value="1"/>
</dbReference>
<dbReference type="Pfam" id="PF00679">
    <property type="entry name" value="EFG_C"/>
    <property type="match status" value="1"/>
</dbReference>
<feature type="binding site" evidence="14">
    <location>
        <begin position="698"/>
        <end position="705"/>
    </location>
    <ligand>
        <name>GTP</name>
        <dbReference type="ChEBI" id="CHEBI:37565"/>
    </ligand>
</feature>
<dbReference type="FunFam" id="3.40.190.80:FF:000001">
    <property type="entry name" value="Fructose-1,6-bisphosphatase class 1"/>
    <property type="match status" value="1"/>
</dbReference>
<proteinExistence type="inferred from homology"/>
<dbReference type="PROSITE" id="PS00761">
    <property type="entry name" value="SPASE_I_3"/>
    <property type="match status" value="2"/>
</dbReference>
<dbReference type="FunFam" id="3.40.50.300:FF:000078">
    <property type="entry name" value="Elongation factor 4"/>
    <property type="match status" value="1"/>
</dbReference>
<keyword evidence="9" id="KW-0460">Magnesium</keyword>
<dbReference type="Pfam" id="PF18913">
    <property type="entry name" value="FBPase_C"/>
    <property type="match status" value="1"/>
</dbReference>
<dbReference type="GO" id="GO:0042132">
    <property type="term" value="F:fructose 1,6-bisphosphate 1-phosphatase activity"/>
    <property type="evidence" value="ECO:0007669"/>
    <property type="project" value="UniProtKB-EC"/>
</dbReference>
<evidence type="ECO:0000313" key="22">
    <source>
        <dbReference type="Proteomes" id="UP001152797"/>
    </source>
</evidence>
<dbReference type="Gene3D" id="3.30.70.240">
    <property type="match status" value="1"/>
</dbReference>
<evidence type="ECO:0000256" key="13">
    <source>
        <dbReference type="ARBA" id="ARBA00024331"/>
    </source>
</evidence>
<comment type="cofactor">
    <cofactor evidence="2">
        <name>Mg(2+)</name>
        <dbReference type="ChEBI" id="CHEBI:18420"/>
    </cofactor>
</comment>
<gene>
    <name evidence="19" type="ORF">C1SCF055_LOCUS594</name>
</gene>
<protein>
    <recommendedName>
        <fullName evidence="14">Translation factor GUF1 homolog, mitochondrial</fullName>
        <ecNumber evidence="14">3.6.5.n1</ecNumber>
    </recommendedName>
    <alternativeName>
        <fullName evidence="14">Elongation factor 4 homolog</fullName>
        <shortName evidence="14">EF-4</shortName>
    </alternativeName>
    <alternativeName>
        <fullName evidence="14">GTPase GUF1 homolog</fullName>
    </alternativeName>
    <alternativeName>
        <fullName evidence="14">Ribosomal back-translocase</fullName>
    </alternativeName>
</protein>
<dbReference type="Gene3D" id="3.30.70.2570">
    <property type="entry name" value="Elongation factor 4, C-terminal domain"/>
    <property type="match status" value="1"/>
</dbReference>
<dbReference type="InterPro" id="IPR009000">
    <property type="entry name" value="Transl_B-barrel_sf"/>
</dbReference>
<dbReference type="InterPro" id="IPR036286">
    <property type="entry name" value="LexA/Signal_pep-like_sf"/>
</dbReference>
<comment type="caution">
    <text evidence="19">The sequence shown here is derived from an EMBL/GenBank/DDBJ whole genome shotgun (WGS) entry which is preliminary data.</text>
</comment>
<dbReference type="InterPro" id="IPR000223">
    <property type="entry name" value="Pept_S26A_signal_pept_1"/>
</dbReference>
<dbReference type="PRINTS" id="PR00115">
    <property type="entry name" value="F16BPHPHTASE"/>
</dbReference>
<dbReference type="GO" id="GO:0005743">
    <property type="term" value="C:mitochondrial inner membrane"/>
    <property type="evidence" value="ECO:0007669"/>
    <property type="project" value="UniProtKB-SubCell"/>
</dbReference>
<dbReference type="NCBIfam" id="TIGR00231">
    <property type="entry name" value="small_GTP"/>
    <property type="match status" value="1"/>
</dbReference>
<dbReference type="FunFam" id="3.30.70.870:FF:000004">
    <property type="entry name" value="Translation factor GUF1, mitochondrial"/>
    <property type="match status" value="1"/>
</dbReference>
<keyword evidence="7 14" id="KW-0999">Mitochondrion inner membrane</keyword>
<dbReference type="InterPro" id="IPR035654">
    <property type="entry name" value="LepA_IV"/>
</dbReference>
<dbReference type="InterPro" id="IPR049874">
    <property type="entry name" value="ROK_cs"/>
</dbReference>
<dbReference type="CDD" id="cd01890">
    <property type="entry name" value="LepA"/>
    <property type="match status" value="1"/>
</dbReference>
<dbReference type="PANTHER" id="PTHR43512:SF4">
    <property type="entry name" value="TRANSLATION FACTOR GUF1 HOMOLOG, CHLOROPLASTIC"/>
    <property type="match status" value="1"/>
</dbReference>
<name>A0A9P1FCS4_9DINO</name>
<dbReference type="CDD" id="cd00354">
    <property type="entry name" value="FBPase"/>
    <property type="match status" value="1"/>
</dbReference>
<dbReference type="Pfam" id="PF06421">
    <property type="entry name" value="LepA_C"/>
    <property type="match status" value="1"/>
</dbReference>
<dbReference type="Gene3D" id="3.30.540.10">
    <property type="entry name" value="Fructose-1,6-Bisphosphatase, subunit A, domain 1"/>
    <property type="match status" value="1"/>
</dbReference>
<dbReference type="InterPro" id="IPR038363">
    <property type="entry name" value="LepA_C_sf"/>
</dbReference>
<dbReference type="PANTHER" id="PTHR43512">
    <property type="entry name" value="TRANSLATION FACTOR GUF1-RELATED"/>
    <property type="match status" value="1"/>
</dbReference>
<evidence type="ECO:0000256" key="9">
    <source>
        <dbReference type="ARBA" id="ARBA00022842"/>
    </source>
</evidence>
<dbReference type="FunFam" id="2.40.30.10:FF:000015">
    <property type="entry name" value="Translation factor GUF1, mitochondrial"/>
    <property type="match status" value="1"/>
</dbReference>
<dbReference type="PIRSF" id="PIRSF000904">
    <property type="entry name" value="FBPtase_SBPase"/>
    <property type="match status" value="1"/>
</dbReference>
<dbReference type="GO" id="GO:0005525">
    <property type="term" value="F:GTP binding"/>
    <property type="evidence" value="ECO:0007669"/>
    <property type="project" value="UniProtKB-UniRule"/>
</dbReference>
<evidence type="ECO:0000256" key="4">
    <source>
        <dbReference type="ARBA" id="ARBA00010941"/>
    </source>
</evidence>
<evidence type="ECO:0000259" key="18">
    <source>
        <dbReference type="PROSITE" id="PS51722"/>
    </source>
</evidence>
<dbReference type="InterPro" id="IPR019533">
    <property type="entry name" value="Peptidase_S26"/>
</dbReference>
<dbReference type="EC" id="3.6.5.n1" evidence="14"/>
<evidence type="ECO:0000256" key="16">
    <source>
        <dbReference type="RuleBase" id="RU362041"/>
    </source>
</evidence>
<keyword evidence="11 14" id="KW-0342">GTP-binding</keyword>
<dbReference type="InterPro" id="IPR000146">
    <property type="entry name" value="FBPase_class-1"/>
</dbReference>
<evidence type="ECO:0000256" key="14">
    <source>
        <dbReference type="HAMAP-Rule" id="MF_03137"/>
    </source>
</evidence>
<evidence type="ECO:0000256" key="10">
    <source>
        <dbReference type="ARBA" id="ARBA00022917"/>
    </source>
</evidence>
<dbReference type="CDD" id="cd16260">
    <property type="entry name" value="EF4_III"/>
    <property type="match status" value="1"/>
</dbReference>
<evidence type="ECO:0000256" key="11">
    <source>
        <dbReference type="ARBA" id="ARBA00023134"/>
    </source>
</evidence>
<dbReference type="InterPro" id="IPR033391">
    <property type="entry name" value="FBPase_N"/>
</dbReference>
<feature type="binding site" evidence="14">
    <location>
        <begin position="763"/>
        <end position="767"/>
    </location>
    <ligand>
        <name>GTP</name>
        <dbReference type="ChEBI" id="CHEBI:37565"/>
    </ligand>
</feature>
<evidence type="ECO:0000256" key="7">
    <source>
        <dbReference type="ARBA" id="ARBA00022792"/>
    </source>
</evidence>
<dbReference type="EMBL" id="CAMXCT020000001">
    <property type="protein sequence ID" value="CAL1125379.1"/>
    <property type="molecule type" value="Genomic_DNA"/>
</dbReference>
<comment type="similarity">
    <text evidence="16">Belongs to the peptidase S26 family.</text>
</comment>
<dbReference type="InterPro" id="IPR019757">
    <property type="entry name" value="Pept_S26A_signal_pept_1_Lys-AS"/>
</dbReference>
<dbReference type="GO" id="GO:0003924">
    <property type="term" value="F:GTPase activity"/>
    <property type="evidence" value="ECO:0007669"/>
    <property type="project" value="UniProtKB-UniRule"/>
</dbReference>
<keyword evidence="21" id="KW-0251">Elongation factor</keyword>
<feature type="compositionally biased region" description="Basic and acidic residues" evidence="17">
    <location>
        <begin position="1420"/>
        <end position="1430"/>
    </location>
</feature>
<dbReference type="InterPro" id="IPR000795">
    <property type="entry name" value="T_Tr_GTP-bd_dom"/>
</dbReference>
<keyword evidence="10 14" id="KW-0648">Protein biosynthesis</keyword>
<dbReference type="Gene3D" id="3.40.50.300">
    <property type="entry name" value="P-loop containing nucleotide triphosphate hydrolases"/>
    <property type="match status" value="1"/>
</dbReference>
<dbReference type="Pfam" id="PF00316">
    <property type="entry name" value="FBPase"/>
    <property type="match status" value="1"/>
</dbReference>
<dbReference type="InterPro" id="IPR035647">
    <property type="entry name" value="EFG_III/V"/>
</dbReference>
<feature type="region of interest" description="Disordered" evidence="17">
    <location>
        <begin position="1399"/>
        <end position="1439"/>
    </location>
</feature>
<comment type="function">
    <text evidence="14">Promotes mitochondrial protein synthesis. May act as a fidelity factor of the translation reaction, by catalyzing a one-codon backward translocation of tRNAs on improperly translocated ribosomes. Binds to mitochondrial ribosomes in a GTP-dependent manner.</text>
</comment>
<dbReference type="NCBIfam" id="TIGR01393">
    <property type="entry name" value="lepA"/>
    <property type="match status" value="1"/>
</dbReference>
<dbReference type="InterPro" id="IPR006297">
    <property type="entry name" value="EF-4"/>
</dbReference>
<reference evidence="19" key="1">
    <citation type="submission" date="2022-10" db="EMBL/GenBank/DDBJ databases">
        <authorList>
            <person name="Chen Y."/>
            <person name="Dougan E. K."/>
            <person name="Chan C."/>
            <person name="Rhodes N."/>
            <person name="Thang M."/>
        </authorList>
    </citation>
    <scope>NUCLEOTIDE SEQUENCE</scope>
</reference>
<dbReference type="PROSITE" id="PS00760">
    <property type="entry name" value="SPASE_I_2"/>
    <property type="match status" value="1"/>
</dbReference>
<dbReference type="GO" id="GO:0005975">
    <property type="term" value="P:carbohydrate metabolic process"/>
    <property type="evidence" value="ECO:0007669"/>
    <property type="project" value="InterPro"/>
</dbReference>
<dbReference type="FunFam" id="3.30.540.10:FF:000002">
    <property type="entry name" value="Fructose-1,6-bisphosphatase class 1"/>
    <property type="match status" value="1"/>
</dbReference>
<organism evidence="19">
    <name type="scientific">Cladocopium goreaui</name>
    <dbReference type="NCBI Taxonomy" id="2562237"/>
    <lineage>
        <taxon>Eukaryota</taxon>
        <taxon>Sar</taxon>
        <taxon>Alveolata</taxon>
        <taxon>Dinophyceae</taxon>
        <taxon>Suessiales</taxon>
        <taxon>Symbiodiniaceae</taxon>
        <taxon>Cladocopium</taxon>
    </lineage>
</organism>
<dbReference type="FunFam" id="3.30.70.2570:FF:000001">
    <property type="entry name" value="Translation factor GUF1, mitochondrial"/>
    <property type="match status" value="1"/>
</dbReference>
<dbReference type="InterPro" id="IPR043129">
    <property type="entry name" value="ATPase_NBD"/>
</dbReference>
<dbReference type="GO" id="GO:0005759">
    <property type="term" value="C:mitochondrial matrix"/>
    <property type="evidence" value="ECO:0007669"/>
    <property type="project" value="UniProtKB-UniRule"/>
</dbReference>
<comment type="catalytic activity">
    <reaction evidence="1">
        <text>beta-D-fructose 1,6-bisphosphate + H2O = beta-D-fructose 6-phosphate + phosphate</text>
        <dbReference type="Rhea" id="RHEA:11064"/>
        <dbReference type="ChEBI" id="CHEBI:15377"/>
        <dbReference type="ChEBI" id="CHEBI:32966"/>
        <dbReference type="ChEBI" id="CHEBI:43474"/>
        <dbReference type="ChEBI" id="CHEBI:57634"/>
        <dbReference type="EC" id="3.1.3.11"/>
    </reaction>
</comment>
<feature type="binding site" evidence="14">
    <location>
        <begin position="817"/>
        <end position="820"/>
    </location>
    <ligand>
        <name>GTP</name>
        <dbReference type="ChEBI" id="CHEBI:37565"/>
    </ligand>
</feature>
<dbReference type="InterPro" id="IPR005225">
    <property type="entry name" value="Small_GTP-bd"/>
</dbReference>
<dbReference type="Pfam" id="PF00009">
    <property type="entry name" value="GTP_EFTU"/>
    <property type="match status" value="1"/>
</dbReference>
<keyword evidence="14" id="KW-0472">Membrane</keyword>
<dbReference type="HAMAP" id="MF_01855">
    <property type="entry name" value="FBPase_class1"/>
    <property type="match status" value="1"/>
</dbReference>
<keyword evidence="5" id="KW-0479">Metal-binding</keyword>
<dbReference type="SUPFAM" id="SSF53067">
    <property type="entry name" value="Actin-like ATPase domain"/>
    <property type="match status" value="1"/>
</dbReference>
<dbReference type="InterPro" id="IPR020548">
    <property type="entry name" value="Fructose_bisphosphatase_AS"/>
</dbReference>
<dbReference type="Gene3D" id="2.40.30.10">
    <property type="entry name" value="Translation factors"/>
    <property type="match status" value="1"/>
</dbReference>
<dbReference type="InterPro" id="IPR013842">
    <property type="entry name" value="LepA_CTD"/>
</dbReference>
<evidence type="ECO:0000256" key="12">
    <source>
        <dbReference type="ARBA" id="ARBA00023277"/>
    </source>
</evidence>
<evidence type="ECO:0000256" key="3">
    <source>
        <dbReference type="ARBA" id="ARBA00005454"/>
    </source>
</evidence>
<evidence type="ECO:0000313" key="21">
    <source>
        <dbReference type="EMBL" id="CAL4759316.1"/>
    </source>
</evidence>
<dbReference type="PROSITE" id="PS00124">
    <property type="entry name" value="FBPASE"/>
    <property type="match status" value="1"/>
</dbReference>
<evidence type="ECO:0000256" key="17">
    <source>
        <dbReference type="SAM" id="MobiDB-lite"/>
    </source>
</evidence>
<evidence type="ECO:0000256" key="6">
    <source>
        <dbReference type="ARBA" id="ARBA00022741"/>
    </source>
</evidence>
<dbReference type="InterPro" id="IPR028343">
    <property type="entry name" value="FBPtase"/>
</dbReference>
<dbReference type="GO" id="GO:0043022">
    <property type="term" value="F:ribosome binding"/>
    <property type="evidence" value="ECO:0007669"/>
    <property type="project" value="UniProtKB-UniRule"/>
</dbReference>
<evidence type="ECO:0000256" key="2">
    <source>
        <dbReference type="ARBA" id="ARBA00001946"/>
    </source>
</evidence>
<comment type="pathway">
    <text evidence="13">Carbohydrate biosynthesis.</text>
</comment>
<dbReference type="CDD" id="cd06530">
    <property type="entry name" value="S26_SPase_I"/>
    <property type="match status" value="3"/>
</dbReference>
<dbReference type="InterPro" id="IPR000600">
    <property type="entry name" value="ROK"/>
</dbReference>
<keyword evidence="8 14" id="KW-0378">Hydrolase</keyword>
<evidence type="ECO:0000313" key="19">
    <source>
        <dbReference type="EMBL" id="CAI3972004.1"/>
    </source>
</evidence>
<comment type="similarity">
    <text evidence="4 15">Belongs to the FBPase class 1 family.</text>
</comment>
<keyword evidence="16" id="KW-0645">Protease</keyword>
<dbReference type="OrthoDB" id="1074at2759"/>
<dbReference type="Gene3D" id="3.40.190.80">
    <property type="match status" value="1"/>
</dbReference>
<dbReference type="CDD" id="cd03709">
    <property type="entry name" value="lepA_C"/>
    <property type="match status" value="1"/>
</dbReference>
<dbReference type="Gene3D" id="3.30.70.870">
    <property type="entry name" value="Elongation Factor G (Translational Gtpase), domain 3"/>
    <property type="match status" value="1"/>
</dbReference>
<comment type="subcellular location">
    <subcellularLocation>
        <location evidence="14">Mitochondrion inner membrane</location>
        <topology evidence="14">Peripheral membrane protein</topology>
        <orientation evidence="14">Matrix side</orientation>
    </subcellularLocation>
</comment>
<keyword evidence="14 16" id="KW-0496">Mitochondrion</keyword>
<evidence type="ECO:0000256" key="1">
    <source>
        <dbReference type="ARBA" id="ARBA00001273"/>
    </source>
</evidence>
<reference evidence="20" key="2">
    <citation type="submission" date="2024-04" db="EMBL/GenBank/DDBJ databases">
        <authorList>
            <person name="Chen Y."/>
            <person name="Shah S."/>
            <person name="Dougan E. K."/>
            <person name="Thang M."/>
            <person name="Chan C."/>
        </authorList>
    </citation>
    <scope>NUCLEOTIDE SEQUENCE [LARGE SCALE GENOMIC DNA]</scope>
</reference>
<accession>A0A9P1FCS4</accession>
<dbReference type="GO" id="GO:0004252">
    <property type="term" value="F:serine-type endopeptidase activity"/>
    <property type="evidence" value="ECO:0007669"/>
    <property type="project" value="InterPro"/>
</dbReference>
<feature type="domain" description="Tr-type G" evidence="18">
    <location>
        <begin position="689"/>
        <end position="870"/>
    </location>
</feature>
<keyword evidence="6 14" id="KW-0547">Nucleotide-binding</keyword>
<dbReference type="NCBIfam" id="TIGR02227">
    <property type="entry name" value="sigpep_I_bact"/>
    <property type="match status" value="2"/>
</dbReference>
<evidence type="ECO:0000256" key="15">
    <source>
        <dbReference type="RuleBase" id="RU000508"/>
    </source>
</evidence>
<dbReference type="Gene3D" id="3.30.420.40">
    <property type="match status" value="2"/>
</dbReference>
<dbReference type="PIRSF" id="PIRSF500210">
    <property type="entry name" value="FBPtase"/>
    <property type="match status" value="1"/>
</dbReference>
<comment type="similarity">
    <text evidence="14">Belongs to the GTP-binding elongation factor family. LepA subfamily.</text>
</comment>
<dbReference type="InterPro" id="IPR027417">
    <property type="entry name" value="P-loop_NTPase"/>
</dbReference>
<evidence type="ECO:0000313" key="20">
    <source>
        <dbReference type="EMBL" id="CAL1125379.1"/>
    </source>
</evidence>
<dbReference type="GO" id="GO:0006465">
    <property type="term" value="P:signal peptide processing"/>
    <property type="evidence" value="ECO:0007669"/>
    <property type="project" value="InterPro"/>
</dbReference>
<dbReference type="FunFam" id="3.30.70.240:FF:000007">
    <property type="entry name" value="Translation factor GUF1, mitochondrial"/>
    <property type="match status" value="1"/>
</dbReference>
<dbReference type="SUPFAM" id="SSF54980">
    <property type="entry name" value="EF-G C-terminal domain-like"/>
    <property type="match status" value="2"/>
</dbReference>
<dbReference type="InterPro" id="IPR000640">
    <property type="entry name" value="EFG_V-like"/>
</dbReference>